<accession>A0ABQ0C8R7</accession>
<proteinExistence type="predicted"/>
<sequence length="82" mass="9607">MKQRINETLQKIEHLGLTESEFKRILSRLSDTELSLLEQLTALHRLAESELRRVLAIVEKVHKQLIETFRPDGIRPVAHRAR</sequence>
<gene>
    <name evidence="1" type="ORF">SIID45300_01616</name>
</gene>
<evidence type="ECO:0000313" key="1">
    <source>
        <dbReference type="EMBL" id="GAB0057292.1"/>
    </source>
</evidence>
<dbReference type="Proteomes" id="UP001628193">
    <property type="component" value="Unassembled WGS sequence"/>
</dbReference>
<name>A0ABQ0C8R7_9PROT</name>
<protein>
    <submittedName>
        <fullName evidence="1">Uncharacterized protein</fullName>
    </submittedName>
</protein>
<evidence type="ECO:0000313" key="2">
    <source>
        <dbReference type="Proteomes" id="UP001628193"/>
    </source>
</evidence>
<dbReference type="RefSeq" id="WP_420904992.1">
    <property type="nucleotide sequence ID" value="NZ_BAAFGK010000004.1"/>
</dbReference>
<organism evidence="1 2">
    <name type="scientific">Candidatus Magnetaquiglobus chichijimensis</name>
    <dbReference type="NCBI Taxonomy" id="3141448"/>
    <lineage>
        <taxon>Bacteria</taxon>
        <taxon>Pseudomonadati</taxon>
        <taxon>Pseudomonadota</taxon>
        <taxon>Magnetococcia</taxon>
        <taxon>Magnetococcales</taxon>
        <taxon>Candidatus Magnetaquicoccaceae</taxon>
        <taxon>Candidatus Magnetaquiglobus</taxon>
    </lineage>
</organism>
<comment type="caution">
    <text evidence="1">The sequence shown here is derived from an EMBL/GenBank/DDBJ whole genome shotgun (WGS) entry which is preliminary data.</text>
</comment>
<reference evidence="1 2" key="1">
    <citation type="submission" date="2024-09" db="EMBL/GenBank/DDBJ databases">
        <title>Draft genome sequence of Candidatus Magnetaquicoccaceae bacterium FCR-1.</title>
        <authorList>
            <person name="Shimoshige H."/>
            <person name="Shimamura S."/>
            <person name="Taoka A."/>
            <person name="Kobayashi H."/>
            <person name="Maekawa T."/>
        </authorList>
    </citation>
    <scope>NUCLEOTIDE SEQUENCE [LARGE SCALE GENOMIC DNA]</scope>
    <source>
        <strain evidence="1 2">FCR-1</strain>
    </source>
</reference>
<dbReference type="EMBL" id="BAAFGK010000004">
    <property type="protein sequence ID" value="GAB0057292.1"/>
    <property type="molecule type" value="Genomic_DNA"/>
</dbReference>
<keyword evidence="2" id="KW-1185">Reference proteome</keyword>